<dbReference type="Pfam" id="PF25512">
    <property type="entry name" value="zf-CCCH_AtC3H23"/>
    <property type="match status" value="1"/>
</dbReference>
<name>A0A3Q7GKI9_SOLLC</name>
<reference evidence="6" key="1">
    <citation type="journal article" date="2012" name="Nature">
        <title>The tomato genome sequence provides insights into fleshy fruit evolution.</title>
        <authorList>
            <consortium name="Tomato Genome Consortium"/>
        </authorList>
    </citation>
    <scope>NUCLEOTIDE SEQUENCE [LARGE SCALE GENOMIC DNA]</scope>
    <source>
        <strain evidence="6">cv. Heinz 1706</strain>
    </source>
</reference>
<keyword evidence="4" id="KW-0238">DNA-binding</keyword>
<sequence length="322" mass="37882">MIQFTIVSSLQMDNRDSQYFSYYSSSFPFHKQFLGEEANSENFRECIRQDLYESDNFRMYIYKVQKCSKYYCHDWISCPFTHQGEKAHRRDPRKYNYFPISCPSYKFASCIKGDHCELCHGVFEYWLHPANYRTILCQDGTSCNRPICFFAHTLKELRPEREYNWCYVYRYPLYIQSYPDIMIENGPNSNWMIIPCNPHLQPPPLDQCYGTTTFGLGNYSNTQQIPLKNIPTFELFPPPPPSAPSSTQSHSKFDYKFHNESNFSLFSSNHTKLIEAMKNLELGSTSHAKMNKIHDDNGKRIVDFSQFHGSLTHKYGDDNGVW</sequence>
<evidence type="ECO:0000256" key="2">
    <source>
        <dbReference type="ARBA" id="ARBA00022771"/>
    </source>
</evidence>
<evidence type="ECO:0000313" key="6">
    <source>
        <dbReference type="EnsemblPlants" id="Solyc05g043236.1.1"/>
    </source>
</evidence>
<reference evidence="6" key="2">
    <citation type="submission" date="2019-01" db="UniProtKB">
        <authorList>
            <consortium name="EnsemblPlants"/>
        </authorList>
    </citation>
    <scope>IDENTIFICATION</scope>
    <source>
        <strain evidence="6">cv. Heinz 1706</strain>
    </source>
</reference>
<dbReference type="Proteomes" id="UP000004994">
    <property type="component" value="Chromosome 5"/>
</dbReference>
<dbReference type="PaxDb" id="4081-Solyc05g043280.1.1"/>
<evidence type="ECO:0000256" key="3">
    <source>
        <dbReference type="ARBA" id="ARBA00022833"/>
    </source>
</evidence>
<accession>A0A3Q7GKI9</accession>
<dbReference type="PANTHER" id="PTHR14493:SF117">
    <property type="entry name" value="C3H1-TYPE DOMAIN-CONTAINING PROTEIN"/>
    <property type="match status" value="1"/>
</dbReference>
<dbReference type="InterPro" id="IPR057444">
    <property type="entry name" value="Znf-CCCH_AtC3H23-like"/>
</dbReference>
<evidence type="ECO:0000256" key="1">
    <source>
        <dbReference type="ARBA" id="ARBA00022723"/>
    </source>
</evidence>
<keyword evidence="7" id="KW-1185">Reference proteome</keyword>
<dbReference type="EnsemblPlants" id="Solyc05g043236.1.1">
    <property type="protein sequence ID" value="Solyc05g043236.1.1"/>
    <property type="gene ID" value="Solyc05g043236.1"/>
</dbReference>
<keyword evidence="1" id="KW-0479">Metal-binding</keyword>
<dbReference type="InParanoid" id="A0A3Q7GKI9"/>
<evidence type="ECO:0000313" key="7">
    <source>
        <dbReference type="Proteomes" id="UP000004994"/>
    </source>
</evidence>
<keyword evidence="3" id="KW-0862">Zinc</keyword>
<dbReference type="Gramene" id="Solyc05g043236.1.1">
    <property type="protein sequence ID" value="Solyc05g043236.1.1"/>
    <property type="gene ID" value="Solyc05g043236.1"/>
</dbReference>
<evidence type="ECO:0000256" key="4">
    <source>
        <dbReference type="ARBA" id="ARBA00023125"/>
    </source>
</evidence>
<proteinExistence type="predicted"/>
<dbReference type="GO" id="GO:0003677">
    <property type="term" value="F:DNA binding"/>
    <property type="evidence" value="ECO:0007669"/>
    <property type="project" value="UniProtKB-KW"/>
</dbReference>
<organism evidence="6">
    <name type="scientific">Solanum lycopersicum</name>
    <name type="common">Tomato</name>
    <name type="synonym">Lycopersicon esculentum</name>
    <dbReference type="NCBI Taxonomy" id="4081"/>
    <lineage>
        <taxon>Eukaryota</taxon>
        <taxon>Viridiplantae</taxon>
        <taxon>Streptophyta</taxon>
        <taxon>Embryophyta</taxon>
        <taxon>Tracheophyta</taxon>
        <taxon>Spermatophyta</taxon>
        <taxon>Magnoliopsida</taxon>
        <taxon>eudicotyledons</taxon>
        <taxon>Gunneridae</taxon>
        <taxon>Pentapetalae</taxon>
        <taxon>asterids</taxon>
        <taxon>lamiids</taxon>
        <taxon>Solanales</taxon>
        <taxon>Solanaceae</taxon>
        <taxon>Solanoideae</taxon>
        <taxon>Solaneae</taxon>
        <taxon>Solanum</taxon>
        <taxon>Solanum subgen. Lycopersicon</taxon>
    </lineage>
</organism>
<keyword evidence="2" id="KW-0863">Zinc-finger</keyword>
<dbReference type="PANTHER" id="PTHR14493">
    <property type="entry name" value="UNKEMPT FAMILY MEMBER"/>
    <property type="match status" value="1"/>
</dbReference>
<protein>
    <recommendedName>
        <fullName evidence="5">AtC3H23-like CCCH zinc finger domain-containing protein</fullName>
    </recommendedName>
</protein>
<dbReference type="InterPro" id="IPR045234">
    <property type="entry name" value="Unkempt-like"/>
</dbReference>
<evidence type="ECO:0000259" key="5">
    <source>
        <dbReference type="Pfam" id="PF25512"/>
    </source>
</evidence>
<dbReference type="AlphaFoldDB" id="A0A3Q7GKI9"/>
<feature type="domain" description="AtC3H23-like CCCH zinc finger" evidence="5">
    <location>
        <begin position="56"/>
        <end position="89"/>
    </location>
</feature>
<dbReference type="GO" id="GO:0008270">
    <property type="term" value="F:zinc ion binding"/>
    <property type="evidence" value="ECO:0007669"/>
    <property type="project" value="UniProtKB-KW"/>
</dbReference>